<dbReference type="InterPro" id="IPR003594">
    <property type="entry name" value="HATPase_dom"/>
</dbReference>
<sequence>MRKKIGIVGKYPFQNFLLMFSLIAVSIFLLLISSIYYVEIKKFIEEKKEETTQLRMDQISNEVQIKFNNMYETMNNLKANEIVIRYIDELTSSELSPSEKYYQLKSLEEYLYSIRKSNELVDSILIITPESQFSSDSKYVDYKFNGMKFINEVESNYHFVSIGETDKMIVHPSSSDVNWKEGTYSNNLNNQMYFGSNIVSADGQHKGVILLFINMSSLDDHIFYADQIALFDRKGEMLFKGSQVDGNIPNEIDRLEHRKKGLSLKRDDVELHYSSIPFYKFQLIYAEQLGYYSKQIQTTLIVIALIFIFTVLIAFIFSRIVGRKVLQPLYQLLSSLKEYEESRNYRSLFQKHHNRRIKMSLRERFFFYFLMTILLPLVIFMVIFYWQTSKIVTEDLQESYHTVHEKMARIMSNEIKQRELIMARIALNNTLQYKIQNKKKDEIGQELLDKKKYSELMKQNIWIYNQNGEFLYTNNYSHPKRLNDEFYQTLLNSDRKISYTLERNHFNNVTIIIGMPIFSPDNYSKAIGYITADIDSNQLANFYSNWRKSGLELQLVDQNNKIISHQNPLKIGGGLKQKEDLSENDHIYSTRITEQGWKFISKYNYTDIQKQVNQLFISNLYLLFMIFLLLLVFSYWISKRILRPFSQLNKLFNTFDLKGSHHVIAEQFSGIDEVDTLTRNFNTMIQRMEELLHESLEANKERIQLKYEKREIQINALQSQINPHFLYNTLDNLIYLVEANETDKSVDMIISLSRLFRYITNKEQVMIAIRDELAYTKSYIKIMSYRFDNFECIWDIDEEILEYKTVKLIIQPVIENSIHHGARKTKNMVTIHISCKRIGDTVCIVVKDNALGIKEEELSIVKKQLISEVLNKSGIYNVNGRIKLHFGSTYGLDIESKFGEGTQVSIVIPIVK</sequence>
<keyword evidence="8" id="KW-1133">Transmembrane helix</keyword>
<feature type="transmembrane region" description="Helical" evidence="8">
    <location>
        <begin position="615"/>
        <end position="637"/>
    </location>
</feature>
<dbReference type="PANTHER" id="PTHR34220">
    <property type="entry name" value="SENSOR HISTIDINE KINASE YPDA"/>
    <property type="match status" value="1"/>
</dbReference>
<evidence type="ECO:0000256" key="3">
    <source>
        <dbReference type="ARBA" id="ARBA00022553"/>
    </source>
</evidence>
<organism evidence="10 11">
    <name type="scientific">Peribacillus huizhouensis</name>
    <dbReference type="NCBI Taxonomy" id="1501239"/>
    <lineage>
        <taxon>Bacteria</taxon>
        <taxon>Bacillati</taxon>
        <taxon>Bacillota</taxon>
        <taxon>Bacilli</taxon>
        <taxon>Bacillales</taxon>
        <taxon>Bacillaceae</taxon>
        <taxon>Peribacillus</taxon>
    </lineage>
</organism>
<protein>
    <submittedName>
        <fullName evidence="10">Sensor histidine kinase YesM</fullName>
    </submittedName>
</protein>
<proteinExistence type="predicted"/>
<comment type="caution">
    <text evidence="10">The sequence shown here is derived from an EMBL/GenBank/DDBJ whole genome shotgun (WGS) entry which is preliminary data.</text>
</comment>
<dbReference type="InterPro" id="IPR003660">
    <property type="entry name" value="HAMP_dom"/>
</dbReference>
<name>A0ABR6CNW2_9BACI</name>
<dbReference type="Pfam" id="PF00672">
    <property type="entry name" value="HAMP"/>
    <property type="match status" value="1"/>
</dbReference>
<gene>
    <name evidence="10" type="ORF">HNP81_001945</name>
</gene>
<dbReference type="Pfam" id="PF02518">
    <property type="entry name" value="HATPase_c"/>
    <property type="match status" value="1"/>
</dbReference>
<dbReference type="Pfam" id="PF06580">
    <property type="entry name" value="His_kinase"/>
    <property type="match status" value="1"/>
</dbReference>
<feature type="domain" description="HAMP" evidence="9">
    <location>
        <begin position="639"/>
        <end position="693"/>
    </location>
</feature>
<evidence type="ECO:0000256" key="4">
    <source>
        <dbReference type="ARBA" id="ARBA00022679"/>
    </source>
</evidence>
<feature type="transmembrane region" description="Helical" evidence="8">
    <location>
        <begin position="365"/>
        <end position="386"/>
    </location>
</feature>
<feature type="transmembrane region" description="Helical" evidence="8">
    <location>
        <begin position="300"/>
        <end position="321"/>
    </location>
</feature>
<evidence type="ECO:0000259" key="9">
    <source>
        <dbReference type="PROSITE" id="PS50885"/>
    </source>
</evidence>
<dbReference type="PROSITE" id="PS50885">
    <property type="entry name" value="HAMP"/>
    <property type="match status" value="1"/>
</dbReference>
<dbReference type="PANTHER" id="PTHR34220:SF7">
    <property type="entry name" value="SENSOR HISTIDINE KINASE YPDA"/>
    <property type="match status" value="1"/>
</dbReference>
<dbReference type="InterPro" id="IPR050640">
    <property type="entry name" value="Bact_2-comp_sensor_kinase"/>
</dbReference>
<keyword evidence="6 8" id="KW-0472">Membrane</keyword>
<evidence type="ECO:0000256" key="2">
    <source>
        <dbReference type="ARBA" id="ARBA00022475"/>
    </source>
</evidence>
<keyword evidence="3" id="KW-0597">Phosphoprotein</keyword>
<keyword evidence="5 10" id="KW-0418">Kinase</keyword>
<dbReference type="InterPro" id="IPR036890">
    <property type="entry name" value="HATPase_C_sf"/>
</dbReference>
<keyword evidence="2" id="KW-1003">Cell membrane</keyword>
<reference evidence="10 11" key="1">
    <citation type="submission" date="2020-08" db="EMBL/GenBank/DDBJ databases">
        <title>Genomic Encyclopedia of Type Strains, Phase IV (KMG-IV): sequencing the most valuable type-strain genomes for metagenomic binning, comparative biology and taxonomic classification.</title>
        <authorList>
            <person name="Goeker M."/>
        </authorList>
    </citation>
    <scope>NUCLEOTIDE SEQUENCE [LARGE SCALE GENOMIC DNA]</scope>
    <source>
        <strain evidence="10 11">DSM 105481</strain>
    </source>
</reference>
<keyword evidence="11" id="KW-1185">Reference proteome</keyword>
<evidence type="ECO:0000313" key="10">
    <source>
        <dbReference type="EMBL" id="MBA9026660.1"/>
    </source>
</evidence>
<dbReference type="Proteomes" id="UP000626697">
    <property type="component" value="Unassembled WGS sequence"/>
</dbReference>
<dbReference type="SUPFAM" id="SSF55874">
    <property type="entry name" value="ATPase domain of HSP90 chaperone/DNA topoisomerase II/histidine kinase"/>
    <property type="match status" value="1"/>
</dbReference>
<feature type="transmembrane region" description="Helical" evidence="8">
    <location>
        <begin position="16"/>
        <end position="38"/>
    </location>
</feature>
<comment type="subcellular location">
    <subcellularLocation>
        <location evidence="1">Cell membrane</location>
        <topology evidence="1">Multi-pass membrane protein</topology>
    </subcellularLocation>
</comment>
<evidence type="ECO:0000256" key="7">
    <source>
        <dbReference type="SAM" id="Coils"/>
    </source>
</evidence>
<evidence type="ECO:0000313" key="11">
    <source>
        <dbReference type="Proteomes" id="UP000626697"/>
    </source>
</evidence>
<evidence type="ECO:0000256" key="6">
    <source>
        <dbReference type="ARBA" id="ARBA00023136"/>
    </source>
</evidence>
<dbReference type="EMBL" id="JACJHX010000004">
    <property type="protein sequence ID" value="MBA9026660.1"/>
    <property type="molecule type" value="Genomic_DNA"/>
</dbReference>
<accession>A0ABR6CNW2</accession>
<dbReference type="Gene3D" id="3.30.565.10">
    <property type="entry name" value="Histidine kinase-like ATPase, C-terminal domain"/>
    <property type="match status" value="1"/>
</dbReference>
<keyword evidence="7" id="KW-0175">Coiled coil</keyword>
<keyword evidence="4" id="KW-0808">Transferase</keyword>
<dbReference type="RefSeq" id="WP_182502440.1">
    <property type="nucleotide sequence ID" value="NZ_JACJHX010000004.1"/>
</dbReference>
<evidence type="ECO:0000256" key="1">
    <source>
        <dbReference type="ARBA" id="ARBA00004651"/>
    </source>
</evidence>
<feature type="coiled-coil region" evidence="7">
    <location>
        <begin position="674"/>
        <end position="720"/>
    </location>
</feature>
<dbReference type="GO" id="GO:0016301">
    <property type="term" value="F:kinase activity"/>
    <property type="evidence" value="ECO:0007669"/>
    <property type="project" value="UniProtKB-KW"/>
</dbReference>
<evidence type="ECO:0000256" key="5">
    <source>
        <dbReference type="ARBA" id="ARBA00022777"/>
    </source>
</evidence>
<dbReference type="InterPro" id="IPR010559">
    <property type="entry name" value="Sig_transdc_His_kin_internal"/>
</dbReference>
<keyword evidence="8" id="KW-0812">Transmembrane</keyword>
<dbReference type="Gene3D" id="6.10.340.10">
    <property type="match status" value="1"/>
</dbReference>
<evidence type="ECO:0000256" key="8">
    <source>
        <dbReference type="SAM" id="Phobius"/>
    </source>
</evidence>